<gene>
    <name evidence="2" type="ORF">ACAOBT_LOCUS17612</name>
</gene>
<feature type="region of interest" description="Disordered" evidence="1">
    <location>
        <begin position="24"/>
        <end position="48"/>
    </location>
</feature>
<accession>A0A9P0L9Q7</accession>
<dbReference type="OrthoDB" id="6779804at2759"/>
<protein>
    <submittedName>
        <fullName evidence="2">Uncharacterized protein</fullName>
    </submittedName>
</protein>
<name>A0A9P0L9Q7_ACAOB</name>
<dbReference type="EMBL" id="CAKOFQ010007008">
    <property type="protein sequence ID" value="CAH1987012.1"/>
    <property type="molecule type" value="Genomic_DNA"/>
</dbReference>
<evidence type="ECO:0000313" key="2">
    <source>
        <dbReference type="EMBL" id="CAH1987012.1"/>
    </source>
</evidence>
<keyword evidence="3" id="KW-1185">Reference proteome</keyword>
<comment type="caution">
    <text evidence="2">The sequence shown here is derived from an EMBL/GenBank/DDBJ whole genome shotgun (WGS) entry which is preliminary data.</text>
</comment>
<feature type="compositionally biased region" description="Acidic residues" evidence="1">
    <location>
        <begin position="25"/>
        <end position="35"/>
    </location>
</feature>
<evidence type="ECO:0000256" key="1">
    <source>
        <dbReference type="SAM" id="MobiDB-lite"/>
    </source>
</evidence>
<dbReference type="AlphaFoldDB" id="A0A9P0L9Q7"/>
<dbReference type="Proteomes" id="UP001152888">
    <property type="component" value="Unassembled WGS sequence"/>
</dbReference>
<evidence type="ECO:0000313" key="3">
    <source>
        <dbReference type="Proteomes" id="UP001152888"/>
    </source>
</evidence>
<sequence>MYRYTYEKEQQRLQYLFETVTITDTESDHDSDEDEISSHQLESCSSNQIIDKGEEYLDSESDCDEADFVQEPLEAHGSNEEANITYFEPPLNNTLSFLGKDKQTRWKKVSPLPKNTKTRSENIIEVLPGPSTYTKNLKTPIEIWKYFFSE</sequence>
<reference evidence="2" key="1">
    <citation type="submission" date="2022-03" db="EMBL/GenBank/DDBJ databases">
        <authorList>
            <person name="Sayadi A."/>
        </authorList>
    </citation>
    <scope>NUCLEOTIDE SEQUENCE</scope>
</reference>
<proteinExistence type="predicted"/>
<organism evidence="2 3">
    <name type="scientific">Acanthoscelides obtectus</name>
    <name type="common">Bean weevil</name>
    <name type="synonym">Bruchus obtectus</name>
    <dbReference type="NCBI Taxonomy" id="200917"/>
    <lineage>
        <taxon>Eukaryota</taxon>
        <taxon>Metazoa</taxon>
        <taxon>Ecdysozoa</taxon>
        <taxon>Arthropoda</taxon>
        <taxon>Hexapoda</taxon>
        <taxon>Insecta</taxon>
        <taxon>Pterygota</taxon>
        <taxon>Neoptera</taxon>
        <taxon>Endopterygota</taxon>
        <taxon>Coleoptera</taxon>
        <taxon>Polyphaga</taxon>
        <taxon>Cucujiformia</taxon>
        <taxon>Chrysomeloidea</taxon>
        <taxon>Chrysomelidae</taxon>
        <taxon>Bruchinae</taxon>
        <taxon>Bruchini</taxon>
        <taxon>Acanthoscelides</taxon>
    </lineage>
</organism>